<dbReference type="RefSeq" id="WP_066402102.1">
    <property type="nucleotide sequence ID" value="NZ_CP011390.1"/>
</dbReference>
<dbReference type="Proteomes" id="UP000077177">
    <property type="component" value="Chromosome"/>
</dbReference>
<dbReference type="EMBL" id="CP011390">
    <property type="protein sequence ID" value="ANE49955.1"/>
    <property type="molecule type" value="Genomic_DNA"/>
</dbReference>
<dbReference type="OrthoDB" id="9156218at2"/>
<proteinExistence type="predicted"/>
<organism evidence="1 2">
    <name type="scientific">Flavisolibacter tropicus</name>
    <dbReference type="NCBI Taxonomy" id="1492898"/>
    <lineage>
        <taxon>Bacteria</taxon>
        <taxon>Pseudomonadati</taxon>
        <taxon>Bacteroidota</taxon>
        <taxon>Chitinophagia</taxon>
        <taxon>Chitinophagales</taxon>
        <taxon>Chitinophagaceae</taxon>
        <taxon>Flavisolibacter</taxon>
    </lineage>
</organism>
<dbReference type="STRING" id="1492898.SY85_05030"/>
<dbReference type="KEGG" id="fla:SY85_05030"/>
<sequence length="104" mass="11981">MLIDLTEKQQALADAMSDISKAGYSAGWLQNLEYVLWDALVNGEREYGRTCITKTEIDHLQQLSNACNCWIYFDEQLEETAIHLVSWQVKFKEAIERNPEIING</sequence>
<name>A0A172TS88_9BACT</name>
<evidence type="ECO:0000313" key="1">
    <source>
        <dbReference type="EMBL" id="ANE49955.1"/>
    </source>
</evidence>
<dbReference type="AlphaFoldDB" id="A0A172TS88"/>
<gene>
    <name evidence="1" type="ORF">SY85_05030</name>
</gene>
<evidence type="ECO:0000313" key="2">
    <source>
        <dbReference type="Proteomes" id="UP000077177"/>
    </source>
</evidence>
<protein>
    <submittedName>
        <fullName evidence="1">Uncharacterized protein</fullName>
    </submittedName>
</protein>
<reference evidence="1 2" key="2">
    <citation type="journal article" date="2016" name="Int. J. Syst. Evol. Microbiol.">
        <title>Flavisolibacter tropicus sp. nov., isolated from tropical soil.</title>
        <authorList>
            <person name="Lee J.J."/>
            <person name="Kang M.S."/>
            <person name="Kim G.S."/>
            <person name="Lee C.S."/>
            <person name="Lim S."/>
            <person name="Lee J."/>
            <person name="Roh S.H."/>
            <person name="Kang H."/>
            <person name="Ha J.M."/>
            <person name="Bae S."/>
            <person name="Jung H.Y."/>
            <person name="Kim M.K."/>
        </authorList>
    </citation>
    <scope>NUCLEOTIDE SEQUENCE [LARGE SCALE GENOMIC DNA]</scope>
    <source>
        <strain evidence="1 2">LCS9</strain>
    </source>
</reference>
<keyword evidence="2" id="KW-1185">Reference proteome</keyword>
<accession>A0A172TS88</accession>
<reference evidence="2" key="1">
    <citation type="submission" date="2015-01" db="EMBL/GenBank/DDBJ databases">
        <title>Flavisolibacter sp./LCS9/ whole genome sequencing.</title>
        <authorList>
            <person name="Kim M.K."/>
            <person name="Srinivasan S."/>
            <person name="Lee J.-J."/>
        </authorList>
    </citation>
    <scope>NUCLEOTIDE SEQUENCE [LARGE SCALE GENOMIC DNA]</scope>
    <source>
        <strain evidence="2">LCS9</strain>
    </source>
</reference>